<dbReference type="Proteomes" id="UP000034034">
    <property type="component" value="Chromosome"/>
</dbReference>
<feature type="region of interest" description="Disordered" evidence="1">
    <location>
        <begin position="1"/>
        <end position="23"/>
    </location>
</feature>
<evidence type="ECO:0000313" key="3">
    <source>
        <dbReference type="Proteomes" id="UP000034034"/>
    </source>
</evidence>
<organism evidence="2 3">
    <name type="scientific">Streptomyces xiamenensis</name>
    <dbReference type="NCBI Taxonomy" id="408015"/>
    <lineage>
        <taxon>Bacteria</taxon>
        <taxon>Bacillati</taxon>
        <taxon>Actinomycetota</taxon>
        <taxon>Actinomycetes</taxon>
        <taxon>Kitasatosporales</taxon>
        <taxon>Streptomycetaceae</taxon>
        <taxon>Streptomyces</taxon>
    </lineage>
</organism>
<accession>A0A0F7FWH7</accession>
<reference evidence="2" key="1">
    <citation type="submission" date="2019-08" db="EMBL/GenBank/DDBJ databases">
        <title>Complete genome sequence of a mangrove-derived Streptomyces xiamenensis.</title>
        <authorList>
            <person name="Xu J."/>
        </authorList>
    </citation>
    <scope>NUCLEOTIDE SEQUENCE</scope>
    <source>
        <strain evidence="2">318</strain>
    </source>
</reference>
<dbReference type="HOGENOM" id="CLU_3158554_0_0_11"/>
<proteinExistence type="predicted"/>
<sequence>MIPLDPDALEAQKSSGHVKATRAGEKIQDPNSVEVLNLCAWAAHRVEV</sequence>
<evidence type="ECO:0000313" key="2">
    <source>
        <dbReference type="EMBL" id="AKG44347.1"/>
    </source>
</evidence>
<dbReference type="KEGG" id="sxi:SXIM_29630"/>
<evidence type="ECO:0000256" key="1">
    <source>
        <dbReference type="SAM" id="MobiDB-lite"/>
    </source>
</evidence>
<protein>
    <submittedName>
        <fullName evidence="2">Uncharacterized protein</fullName>
    </submittedName>
</protein>
<dbReference type="AlphaFoldDB" id="A0A0F7FWH7"/>
<keyword evidence="3" id="KW-1185">Reference proteome</keyword>
<gene>
    <name evidence="2" type="ORF">SXIM_29630</name>
</gene>
<name>A0A0F7FWH7_9ACTN</name>
<dbReference type="EMBL" id="CP009922">
    <property type="protein sequence ID" value="AKG44347.1"/>
    <property type="molecule type" value="Genomic_DNA"/>
</dbReference>